<protein>
    <submittedName>
        <fullName evidence="1">Uncharacterized protein</fullName>
    </submittedName>
</protein>
<evidence type="ECO:0000313" key="2">
    <source>
        <dbReference type="Proteomes" id="UP001227268"/>
    </source>
</evidence>
<dbReference type="Proteomes" id="UP001227268">
    <property type="component" value="Unassembled WGS sequence"/>
</dbReference>
<sequence>MDVGSRLVEKGKVAKQEWKESLRAERERRFDDVCREYAALKVETEQDTYKRMKKEQKRVVKRQHVYTV</sequence>
<dbReference type="EMBL" id="JASBWT010000021">
    <property type="protein sequence ID" value="KAJ9095696.1"/>
    <property type="molecule type" value="Genomic_DNA"/>
</dbReference>
<keyword evidence="2" id="KW-1185">Reference proteome</keyword>
<reference evidence="1" key="1">
    <citation type="submission" date="2023-04" db="EMBL/GenBank/DDBJ databases">
        <title>Draft Genome sequencing of Naganishia species isolated from polar environments using Oxford Nanopore Technology.</title>
        <authorList>
            <person name="Leo P."/>
            <person name="Venkateswaran K."/>
        </authorList>
    </citation>
    <scope>NUCLEOTIDE SEQUENCE</scope>
    <source>
        <strain evidence="1">MNA-CCFEE 5423</strain>
    </source>
</reference>
<evidence type="ECO:0000313" key="1">
    <source>
        <dbReference type="EMBL" id="KAJ9095696.1"/>
    </source>
</evidence>
<gene>
    <name evidence="1" type="ORF">QFC21_005568</name>
</gene>
<accession>A0ACC2VAP7</accession>
<comment type="caution">
    <text evidence="1">The sequence shown here is derived from an EMBL/GenBank/DDBJ whole genome shotgun (WGS) entry which is preliminary data.</text>
</comment>
<proteinExistence type="predicted"/>
<organism evidence="1 2">
    <name type="scientific">Naganishia friedmannii</name>
    <dbReference type="NCBI Taxonomy" id="89922"/>
    <lineage>
        <taxon>Eukaryota</taxon>
        <taxon>Fungi</taxon>
        <taxon>Dikarya</taxon>
        <taxon>Basidiomycota</taxon>
        <taxon>Agaricomycotina</taxon>
        <taxon>Tremellomycetes</taxon>
        <taxon>Filobasidiales</taxon>
        <taxon>Filobasidiaceae</taxon>
        <taxon>Naganishia</taxon>
    </lineage>
</organism>
<name>A0ACC2VAP7_9TREE</name>